<keyword evidence="3" id="KW-1185">Reference proteome</keyword>
<reference evidence="2 3" key="1">
    <citation type="submission" date="2019-06" db="EMBL/GenBank/DDBJ databases">
        <title>Draft genome sequence of Methanolobus vulcani B1d.</title>
        <authorList>
            <person name="Creighbaum A.J."/>
            <person name="Ticak T."/>
            <person name="Hariraju D."/>
            <person name="Arivett B.A."/>
            <person name="Ferguson D.J.Jr."/>
        </authorList>
    </citation>
    <scope>NUCLEOTIDE SEQUENCE [LARGE SCALE GENOMIC DNA]</scope>
    <source>
        <strain evidence="2 3">B1d</strain>
    </source>
</reference>
<accession>A0A7Z8KNY3</accession>
<gene>
    <name evidence="2" type="ORF">FKV42_05305</name>
</gene>
<evidence type="ECO:0000313" key="2">
    <source>
        <dbReference type="EMBL" id="TQD26174.1"/>
    </source>
</evidence>
<dbReference type="Pfam" id="PF26551">
    <property type="entry name" value="DUF8180"/>
    <property type="match status" value="1"/>
</dbReference>
<evidence type="ECO:0000313" key="3">
    <source>
        <dbReference type="Proteomes" id="UP000319335"/>
    </source>
</evidence>
<sequence length="67" mass="7702">MELDKSKLEHLMGHWIEHNDSHSKSFNEWAEKIEAAGYADIAEDVRSAAKKMDECSVLLETARQKLE</sequence>
<feature type="domain" description="DUF8180" evidence="1">
    <location>
        <begin position="8"/>
        <end position="66"/>
    </location>
</feature>
<proteinExistence type="predicted"/>
<evidence type="ECO:0000259" key="1">
    <source>
        <dbReference type="Pfam" id="PF26551"/>
    </source>
</evidence>
<protein>
    <recommendedName>
        <fullName evidence="1">DUF8180 domain-containing protein</fullName>
    </recommendedName>
</protein>
<dbReference type="EMBL" id="VIAQ01000012">
    <property type="protein sequence ID" value="TQD26174.1"/>
    <property type="molecule type" value="Genomic_DNA"/>
</dbReference>
<dbReference type="RefSeq" id="WP_154809211.1">
    <property type="nucleotide sequence ID" value="NZ_VIAQ01000012.1"/>
</dbReference>
<dbReference type="Proteomes" id="UP000319335">
    <property type="component" value="Unassembled WGS sequence"/>
</dbReference>
<dbReference type="AlphaFoldDB" id="A0A7Z8KNY3"/>
<dbReference type="OrthoDB" id="132969at2157"/>
<organism evidence="2 3">
    <name type="scientific">Methanolobus vulcani</name>
    <dbReference type="NCBI Taxonomy" id="38026"/>
    <lineage>
        <taxon>Archaea</taxon>
        <taxon>Methanobacteriati</taxon>
        <taxon>Methanobacteriota</taxon>
        <taxon>Stenosarchaea group</taxon>
        <taxon>Methanomicrobia</taxon>
        <taxon>Methanosarcinales</taxon>
        <taxon>Methanosarcinaceae</taxon>
        <taxon>Methanolobus</taxon>
    </lineage>
</organism>
<dbReference type="InterPro" id="IPR058493">
    <property type="entry name" value="DUF8180"/>
</dbReference>
<comment type="caution">
    <text evidence="2">The sequence shown here is derived from an EMBL/GenBank/DDBJ whole genome shotgun (WGS) entry which is preliminary data.</text>
</comment>
<name>A0A7Z8KNY3_9EURY</name>